<protein>
    <submittedName>
        <fullName evidence="1">Uncharacterized protein</fullName>
    </submittedName>
</protein>
<sequence length="200" mass="21965">MNPNSKSVSKVDITDNHILYTVGKVPQPSGPTQSPTNFGLGKEFMFQMNFIATNDPMAKSKAKKGPVLKDPELNLLQIEGSCGTNQFNWTLEHSRRNTVLVTGKAEKALTGQFPQRVVVGQHAQGFPKSTLDARLYLNVKSPFSALISGIQGSGKSHSVWLYLKAYIMIEEVSIIHANSPMLDCLQLGPSLEQSQLHQSQ</sequence>
<comment type="caution">
    <text evidence="1">The sequence shown here is derived from an EMBL/GenBank/DDBJ whole genome shotgun (WGS) entry which is preliminary data.</text>
</comment>
<evidence type="ECO:0000313" key="1">
    <source>
        <dbReference type="EMBL" id="KNF06371.1"/>
    </source>
</evidence>
<dbReference type="EMBL" id="AJIL01000003">
    <property type="protein sequence ID" value="KNF06371.1"/>
    <property type="molecule type" value="Genomic_DNA"/>
</dbReference>
<name>A0A0L0W4F2_9BASI</name>
<proteinExistence type="predicted"/>
<dbReference type="Proteomes" id="UP000054564">
    <property type="component" value="Unassembled WGS sequence"/>
</dbReference>
<organism evidence="1 2">
    <name type="scientific">Puccinia striiformis f. sp. tritici PST-78</name>
    <dbReference type="NCBI Taxonomy" id="1165861"/>
    <lineage>
        <taxon>Eukaryota</taxon>
        <taxon>Fungi</taxon>
        <taxon>Dikarya</taxon>
        <taxon>Basidiomycota</taxon>
        <taxon>Pucciniomycotina</taxon>
        <taxon>Pucciniomycetes</taxon>
        <taxon>Pucciniales</taxon>
        <taxon>Pucciniaceae</taxon>
        <taxon>Puccinia</taxon>
    </lineage>
</organism>
<keyword evidence="2" id="KW-1185">Reference proteome</keyword>
<accession>A0A0L0W4F2</accession>
<evidence type="ECO:0000313" key="2">
    <source>
        <dbReference type="Proteomes" id="UP000054564"/>
    </source>
</evidence>
<reference evidence="2" key="1">
    <citation type="submission" date="2014-03" db="EMBL/GenBank/DDBJ databases">
        <title>The Genome Sequence of Puccinia striiformis f. sp. tritici PST-78.</title>
        <authorList>
            <consortium name="The Broad Institute Genome Sequencing Platform"/>
            <person name="Cuomo C."/>
            <person name="Hulbert S."/>
            <person name="Chen X."/>
            <person name="Walker B."/>
            <person name="Young S.K."/>
            <person name="Zeng Q."/>
            <person name="Gargeya S."/>
            <person name="Fitzgerald M."/>
            <person name="Haas B."/>
            <person name="Abouelleil A."/>
            <person name="Alvarado L."/>
            <person name="Arachchi H.M."/>
            <person name="Berlin A.M."/>
            <person name="Chapman S.B."/>
            <person name="Goldberg J."/>
            <person name="Griggs A."/>
            <person name="Gujja S."/>
            <person name="Hansen M."/>
            <person name="Howarth C."/>
            <person name="Imamovic A."/>
            <person name="Larimer J."/>
            <person name="McCowan C."/>
            <person name="Montmayeur A."/>
            <person name="Murphy C."/>
            <person name="Neiman D."/>
            <person name="Pearson M."/>
            <person name="Priest M."/>
            <person name="Roberts A."/>
            <person name="Saif S."/>
            <person name="Shea T."/>
            <person name="Sisk P."/>
            <person name="Sykes S."/>
            <person name="Wortman J."/>
            <person name="Nusbaum C."/>
            <person name="Birren B."/>
        </authorList>
    </citation>
    <scope>NUCLEOTIDE SEQUENCE [LARGE SCALE GENOMIC DNA]</scope>
    <source>
        <strain evidence="2">race PST-78</strain>
    </source>
</reference>
<dbReference type="AlphaFoldDB" id="A0A0L0W4F2"/>
<gene>
    <name evidence="1" type="ORF">PSTG_00254</name>
</gene>